<name>A0AAE0SFG0_9BIVA</name>
<accession>A0AAE0SFG0</accession>
<comment type="caution">
    <text evidence="5">The sequence shown here is derived from an EMBL/GenBank/DDBJ whole genome shotgun (WGS) entry which is preliminary data.</text>
</comment>
<dbReference type="EMBL" id="JAEAOA010000544">
    <property type="protein sequence ID" value="KAK3590704.1"/>
    <property type="molecule type" value="Genomic_DNA"/>
</dbReference>
<feature type="transmembrane region" description="Helical" evidence="4">
    <location>
        <begin position="93"/>
        <end position="114"/>
    </location>
</feature>
<comment type="subcellular location">
    <subcellularLocation>
        <location evidence="1">Cell membrane</location>
        <topology evidence="1">Multi-pass membrane protein</topology>
    </subcellularLocation>
</comment>
<reference evidence="5" key="1">
    <citation type="journal article" date="2021" name="Genome Biol. Evol.">
        <title>A High-Quality Reference Genome for a Parasitic Bivalve with Doubly Uniparental Inheritance (Bivalvia: Unionida).</title>
        <authorList>
            <person name="Smith C.H."/>
        </authorList>
    </citation>
    <scope>NUCLEOTIDE SEQUENCE</scope>
    <source>
        <strain evidence="5">CHS0354</strain>
    </source>
</reference>
<organism evidence="5 6">
    <name type="scientific">Potamilus streckersoni</name>
    <dbReference type="NCBI Taxonomy" id="2493646"/>
    <lineage>
        <taxon>Eukaryota</taxon>
        <taxon>Metazoa</taxon>
        <taxon>Spiralia</taxon>
        <taxon>Lophotrochozoa</taxon>
        <taxon>Mollusca</taxon>
        <taxon>Bivalvia</taxon>
        <taxon>Autobranchia</taxon>
        <taxon>Heteroconchia</taxon>
        <taxon>Palaeoheterodonta</taxon>
        <taxon>Unionida</taxon>
        <taxon>Unionoidea</taxon>
        <taxon>Unionidae</taxon>
        <taxon>Ambleminae</taxon>
        <taxon>Lampsilini</taxon>
        <taxon>Potamilus</taxon>
    </lineage>
</organism>
<evidence type="ECO:0008006" key="7">
    <source>
        <dbReference type="Google" id="ProtNLM"/>
    </source>
</evidence>
<dbReference type="PANTHER" id="PTHR24241:SF76">
    <property type="entry name" value="NEUROPEPTIDE SIFAMIDE RECEPTOR"/>
    <property type="match status" value="1"/>
</dbReference>
<evidence type="ECO:0000256" key="4">
    <source>
        <dbReference type="SAM" id="Phobius"/>
    </source>
</evidence>
<keyword evidence="6" id="KW-1185">Reference proteome</keyword>
<keyword evidence="3" id="KW-0675">Receptor</keyword>
<dbReference type="SUPFAM" id="SSF81321">
    <property type="entry name" value="Family A G protein-coupled receptor-like"/>
    <property type="match status" value="1"/>
</dbReference>
<evidence type="ECO:0000256" key="3">
    <source>
        <dbReference type="ARBA" id="ARBA00023170"/>
    </source>
</evidence>
<gene>
    <name evidence="5" type="ORF">CHS0354_008043</name>
</gene>
<evidence type="ECO:0000313" key="6">
    <source>
        <dbReference type="Proteomes" id="UP001195483"/>
    </source>
</evidence>
<dbReference type="GO" id="GO:0032870">
    <property type="term" value="P:cellular response to hormone stimulus"/>
    <property type="evidence" value="ECO:0007669"/>
    <property type="project" value="TreeGrafter"/>
</dbReference>
<dbReference type="GO" id="GO:0042277">
    <property type="term" value="F:peptide binding"/>
    <property type="evidence" value="ECO:0007669"/>
    <property type="project" value="TreeGrafter"/>
</dbReference>
<keyword evidence="4" id="KW-0472">Membrane</keyword>
<evidence type="ECO:0000256" key="2">
    <source>
        <dbReference type="ARBA" id="ARBA00022475"/>
    </source>
</evidence>
<proteinExistence type="predicted"/>
<keyword evidence="2" id="KW-1003">Cell membrane</keyword>
<dbReference type="PANTHER" id="PTHR24241">
    <property type="entry name" value="NEUROPEPTIDE RECEPTOR-RELATED G-PROTEIN COUPLED RECEPTOR"/>
    <property type="match status" value="1"/>
</dbReference>
<sequence>MNSLRERNCSILEERSVLRNADHAPPGNNDKNETSCLEAAVYNHNCVTPTAEESGSRTVTIEAITIDLNTNATDKRKSNIDPLKAEKEKTRRITFILFMVTLVYFISFLPHLALKLVAFMKKDFLLNLNFSEAIAYNTFVWSFFVNSVANSFIYGFYDKKFRGELKSIYCKGRLKLNSNKSISSG</sequence>
<dbReference type="Proteomes" id="UP001195483">
    <property type="component" value="Unassembled WGS sequence"/>
</dbReference>
<keyword evidence="4" id="KW-0812">Transmembrane</keyword>
<keyword evidence="4" id="KW-1133">Transmembrane helix</keyword>
<feature type="transmembrane region" description="Helical" evidence="4">
    <location>
        <begin position="134"/>
        <end position="157"/>
    </location>
</feature>
<dbReference type="GO" id="GO:0004930">
    <property type="term" value="F:G protein-coupled receptor activity"/>
    <property type="evidence" value="ECO:0007669"/>
    <property type="project" value="TreeGrafter"/>
</dbReference>
<dbReference type="GO" id="GO:0005886">
    <property type="term" value="C:plasma membrane"/>
    <property type="evidence" value="ECO:0007669"/>
    <property type="project" value="UniProtKB-SubCell"/>
</dbReference>
<protein>
    <recommendedName>
        <fullName evidence="7">G-protein coupled receptors family 1 profile domain-containing protein</fullName>
    </recommendedName>
</protein>
<reference evidence="5" key="3">
    <citation type="submission" date="2023-05" db="EMBL/GenBank/DDBJ databases">
        <authorList>
            <person name="Smith C.H."/>
        </authorList>
    </citation>
    <scope>NUCLEOTIDE SEQUENCE</scope>
    <source>
        <strain evidence="5">CHS0354</strain>
        <tissue evidence="5">Mantle</tissue>
    </source>
</reference>
<evidence type="ECO:0000256" key="1">
    <source>
        <dbReference type="ARBA" id="ARBA00004651"/>
    </source>
</evidence>
<reference evidence="5" key="2">
    <citation type="journal article" date="2021" name="Genome Biol. Evol.">
        <title>Developing a high-quality reference genome for a parasitic bivalve with doubly uniparental inheritance (Bivalvia: Unionida).</title>
        <authorList>
            <person name="Smith C.H."/>
        </authorList>
    </citation>
    <scope>NUCLEOTIDE SEQUENCE</scope>
    <source>
        <strain evidence="5">CHS0354</strain>
        <tissue evidence="5">Mantle</tissue>
    </source>
</reference>
<evidence type="ECO:0000313" key="5">
    <source>
        <dbReference type="EMBL" id="KAK3590704.1"/>
    </source>
</evidence>
<dbReference type="Gene3D" id="1.20.1070.10">
    <property type="entry name" value="Rhodopsin 7-helix transmembrane proteins"/>
    <property type="match status" value="1"/>
</dbReference>
<dbReference type="CDD" id="cd00637">
    <property type="entry name" value="7tm_classA_rhodopsin-like"/>
    <property type="match status" value="1"/>
</dbReference>
<dbReference type="AlphaFoldDB" id="A0AAE0SFG0"/>